<feature type="chain" id="PRO_5005193474" evidence="1">
    <location>
        <begin position="30"/>
        <end position="82"/>
    </location>
</feature>
<gene>
    <name evidence="2" type="ORF">PBRA_008892</name>
</gene>
<evidence type="ECO:0000256" key="1">
    <source>
        <dbReference type="SAM" id="SignalP"/>
    </source>
</evidence>
<evidence type="ECO:0000313" key="2">
    <source>
        <dbReference type="EMBL" id="CEP02308.1"/>
    </source>
</evidence>
<feature type="signal peptide" evidence="1">
    <location>
        <begin position="1"/>
        <end position="29"/>
    </location>
</feature>
<proteinExistence type="predicted"/>
<reference evidence="2 3" key="1">
    <citation type="submission" date="2015-02" db="EMBL/GenBank/DDBJ databases">
        <authorList>
            <person name="Chooi Y.-H."/>
        </authorList>
    </citation>
    <scope>NUCLEOTIDE SEQUENCE [LARGE SCALE GENOMIC DNA]</scope>
    <source>
        <strain evidence="2">E3</strain>
    </source>
</reference>
<evidence type="ECO:0000313" key="3">
    <source>
        <dbReference type="Proteomes" id="UP000039324"/>
    </source>
</evidence>
<feature type="non-terminal residue" evidence="2">
    <location>
        <position position="82"/>
    </location>
</feature>
<keyword evidence="1" id="KW-0732">Signal</keyword>
<keyword evidence="3" id="KW-1185">Reference proteome</keyword>
<name>A0A0G4J3V4_PLABS</name>
<dbReference type="EMBL" id="CDSF01000123">
    <property type="protein sequence ID" value="CEP02308.1"/>
    <property type="molecule type" value="Genomic_DNA"/>
</dbReference>
<sequence length="82" mass="8808">MSAGSPARSVAVPAVLILLAVFWPGVTEAVVQIVTRDGYIVDIDDTAPALAHSLAHSFPKYCNSDRNTIQISLEHLPVTNHE</sequence>
<accession>A0A0G4J3V4</accession>
<dbReference type="Proteomes" id="UP000039324">
    <property type="component" value="Unassembled WGS sequence"/>
</dbReference>
<protein>
    <submittedName>
        <fullName evidence="2">Uncharacterized protein</fullName>
    </submittedName>
</protein>
<dbReference type="AlphaFoldDB" id="A0A0G4J3V4"/>
<organism evidence="2 3">
    <name type="scientific">Plasmodiophora brassicae</name>
    <name type="common">Clubroot disease agent</name>
    <dbReference type="NCBI Taxonomy" id="37360"/>
    <lineage>
        <taxon>Eukaryota</taxon>
        <taxon>Sar</taxon>
        <taxon>Rhizaria</taxon>
        <taxon>Endomyxa</taxon>
        <taxon>Phytomyxea</taxon>
        <taxon>Plasmodiophorida</taxon>
        <taxon>Plasmodiophoridae</taxon>
        <taxon>Plasmodiophora</taxon>
    </lineage>
</organism>